<evidence type="ECO:0000313" key="1">
    <source>
        <dbReference type="EMBL" id="TCS85546.1"/>
    </source>
</evidence>
<dbReference type="RefSeq" id="WP_132029711.1">
    <property type="nucleotide sequence ID" value="NZ_SMAE01000021.1"/>
</dbReference>
<dbReference type="OrthoDB" id="2666306at2"/>
<dbReference type="Proteomes" id="UP000294567">
    <property type="component" value="Unassembled WGS sequence"/>
</dbReference>
<evidence type="ECO:0000313" key="2">
    <source>
        <dbReference type="Proteomes" id="UP000294567"/>
    </source>
</evidence>
<organism evidence="1 2">
    <name type="scientific">Keratinibaculum paraultunense</name>
    <dbReference type="NCBI Taxonomy" id="1278232"/>
    <lineage>
        <taxon>Bacteria</taxon>
        <taxon>Bacillati</taxon>
        <taxon>Bacillota</taxon>
        <taxon>Tissierellia</taxon>
        <taxon>Tissierellales</taxon>
        <taxon>Tepidimicrobiaceae</taxon>
        <taxon>Keratinibaculum</taxon>
    </lineage>
</organism>
<name>A0A4R3KNZ6_9FIRM</name>
<comment type="caution">
    <text evidence="1">The sequence shown here is derived from an EMBL/GenBank/DDBJ whole genome shotgun (WGS) entry which is preliminary data.</text>
</comment>
<proteinExistence type="predicted"/>
<gene>
    <name evidence="1" type="ORF">EDD65_1211</name>
</gene>
<sequence>MPCLRCGGSGVLAQYSHVAGGVCFRCGGSGIDPNELKLNKSKRRIEKVKIVNGRKIVLEPKYDLQGRFSHYSVYVEGKYEATYKKYKDANNAFRKFIEQEQKEKNLKKQLDDFNYIQNHI</sequence>
<reference evidence="1 2" key="1">
    <citation type="submission" date="2019-03" db="EMBL/GenBank/DDBJ databases">
        <title>Genomic Encyclopedia of Type Strains, Phase IV (KMG-IV): sequencing the most valuable type-strain genomes for metagenomic binning, comparative biology and taxonomic classification.</title>
        <authorList>
            <person name="Goeker M."/>
        </authorList>
    </citation>
    <scope>NUCLEOTIDE SEQUENCE [LARGE SCALE GENOMIC DNA]</scope>
    <source>
        <strain evidence="1 2">DSM 26752</strain>
    </source>
</reference>
<accession>A0A4R3KNZ6</accession>
<dbReference type="AlphaFoldDB" id="A0A4R3KNZ6"/>
<dbReference type="EMBL" id="SMAE01000021">
    <property type="protein sequence ID" value="TCS85546.1"/>
    <property type="molecule type" value="Genomic_DNA"/>
</dbReference>
<protein>
    <submittedName>
        <fullName evidence="1">Uncharacterized protein</fullName>
    </submittedName>
</protein>
<keyword evidence="2" id="KW-1185">Reference proteome</keyword>